<dbReference type="OrthoDB" id="5906260at2759"/>
<accession>G0N750</accession>
<name>G0N750_CAEBE</name>
<dbReference type="PANTHER" id="PTHR21503:SF8">
    <property type="entry name" value="F-BOX ASSOCIATED DOMAIN-CONTAINING PROTEIN-RELATED"/>
    <property type="match status" value="1"/>
</dbReference>
<protein>
    <recommendedName>
        <fullName evidence="3">F-box domain-containing protein</fullName>
    </recommendedName>
</protein>
<dbReference type="EMBL" id="GL379846">
    <property type="protein sequence ID" value="EGT54471.1"/>
    <property type="molecule type" value="Genomic_DNA"/>
</dbReference>
<dbReference type="InParanoid" id="G0N750"/>
<dbReference type="OMA" id="FGRESMY"/>
<reference evidence="2" key="1">
    <citation type="submission" date="2011-07" db="EMBL/GenBank/DDBJ databases">
        <authorList>
            <consortium name="Caenorhabditis brenneri Sequencing and Analysis Consortium"/>
            <person name="Wilson R.K."/>
        </authorList>
    </citation>
    <scope>NUCLEOTIDE SEQUENCE [LARGE SCALE GENOMIC DNA]</scope>
    <source>
        <strain evidence="2">PB2801</strain>
    </source>
</reference>
<evidence type="ECO:0000313" key="1">
    <source>
        <dbReference type="EMBL" id="EGT54471.1"/>
    </source>
</evidence>
<dbReference type="AlphaFoldDB" id="G0N750"/>
<gene>
    <name evidence="1" type="ORF">CAEBREN_03448</name>
</gene>
<dbReference type="HOGENOM" id="CLU_044397_1_0_1"/>
<keyword evidence="2" id="KW-1185">Reference proteome</keyword>
<dbReference type="PANTHER" id="PTHR21503">
    <property type="entry name" value="F-BOX-CONTAINING HYPOTHETICAL PROTEIN C.ELEGANS"/>
    <property type="match status" value="1"/>
</dbReference>
<sequence>MSKQICRNFPHRRKRGFSLPKLPMLARVEVIRSMELAERLRLSLTSTRMRFYVKEAKTSFRLPEITVENGFARVKTEKDKFEVFCDTYGFKINKKRLYLISNSLVSNISYLLHHIQKTFSTGYFTLTLQKNIPKVLIKEIHSDPVLMKWSLFIVKNQKVNTEDLNLIMEKTDKNKTISFLNTELPPFFRHKNVFKFGVMDYEDARWVHLEDLISIRHTTNILLGTNYLTSVDVTYFLQYWFRADEDMFLWMDLHLNPDVQLDKVLAGKVVLENVYQNHAVFFTLSTSSSGNRKYPLLGMELYSENMRLTAWGADEPFTPDHERVEQFGKEYDILVLLERKRQLEACLAWYNFGRESMYSELAFIDQRLKSMNVRFIDGVATITHD</sequence>
<organism evidence="2">
    <name type="scientific">Caenorhabditis brenneri</name>
    <name type="common">Nematode worm</name>
    <dbReference type="NCBI Taxonomy" id="135651"/>
    <lineage>
        <taxon>Eukaryota</taxon>
        <taxon>Metazoa</taxon>
        <taxon>Ecdysozoa</taxon>
        <taxon>Nematoda</taxon>
        <taxon>Chromadorea</taxon>
        <taxon>Rhabditida</taxon>
        <taxon>Rhabditina</taxon>
        <taxon>Rhabditomorpha</taxon>
        <taxon>Rhabditoidea</taxon>
        <taxon>Rhabditidae</taxon>
        <taxon>Peloderinae</taxon>
        <taxon>Caenorhabditis</taxon>
    </lineage>
</organism>
<dbReference type="Proteomes" id="UP000008068">
    <property type="component" value="Unassembled WGS sequence"/>
</dbReference>
<evidence type="ECO:0008006" key="3">
    <source>
        <dbReference type="Google" id="ProtNLM"/>
    </source>
</evidence>
<dbReference type="eggNOG" id="ENOG502TJVJ">
    <property type="taxonomic scope" value="Eukaryota"/>
</dbReference>
<proteinExistence type="predicted"/>
<evidence type="ECO:0000313" key="2">
    <source>
        <dbReference type="Proteomes" id="UP000008068"/>
    </source>
</evidence>